<dbReference type="Gene3D" id="1.25.40.10">
    <property type="entry name" value="Tetratricopeptide repeat domain"/>
    <property type="match status" value="1"/>
</dbReference>
<dbReference type="SMART" id="SM00386">
    <property type="entry name" value="HAT"/>
    <property type="match status" value="1"/>
</dbReference>
<comment type="subcellular location">
    <subcellularLocation>
        <location evidence="1">Nucleus</location>
    </subcellularLocation>
</comment>
<dbReference type="GO" id="GO:0071007">
    <property type="term" value="C:U2-type catalytic step 2 spliceosome"/>
    <property type="evidence" value="ECO:0007669"/>
    <property type="project" value="TreeGrafter"/>
</dbReference>
<keyword evidence="3" id="KW-0507">mRNA processing</keyword>
<evidence type="ECO:0000256" key="1">
    <source>
        <dbReference type="ARBA" id="ARBA00004123"/>
    </source>
</evidence>
<dbReference type="PANTHER" id="PTHR11246">
    <property type="entry name" value="PRE-MRNA SPLICING FACTOR"/>
    <property type="match status" value="1"/>
</dbReference>
<evidence type="ECO:0008006" key="8">
    <source>
        <dbReference type="Google" id="ProtNLM"/>
    </source>
</evidence>
<dbReference type="InterPro" id="IPR003107">
    <property type="entry name" value="HAT"/>
</dbReference>
<keyword evidence="6" id="KW-0539">Nucleus</keyword>
<organism evidence="7">
    <name type="scientific">Fagus sylvatica</name>
    <name type="common">Beechnut</name>
    <dbReference type="NCBI Taxonomy" id="28930"/>
    <lineage>
        <taxon>Eukaryota</taxon>
        <taxon>Viridiplantae</taxon>
        <taxon>Streptophyta</taxon>
        <taxon>Embryophyta</taxon>
        <taxon>Tracheophyta</taxon>
        <taxon>Spermatophyta</taxon>
        <taxon>Magnoliopsida</taxon>
        <taxon>eudicotyledons</taxon>
        <taxon>Gunneridae</taxon>
        <taxon>Pentapetalae</taxon>
        <taxon>rosids</taxon>
        <taxon>fabids</taxon>
        <taxon>Fagales</taxon>
        <taxon>Fagaceae</taxon>
        <taxon>Fagus</taxon>
    </lineage>
</organism>
<dbReference type="GO" id="GO:0000974">
    <property type="term" value="C:Prp19 complex"/>
    <property type="evidence" value="ECO:0007669"/>
    <property type="project" value="TreeGrafter"/>
</dbReference>
<name>A0A2N9IMI2_FAGSY</name>
<sequence>MRISLLAVQFEIQQLNLKGARQILGNAIGKAPKDKKYIEIELQLGNIDRGQKLYEKYLEWAPENCYVWSKYAELERSLCETERARAIFELAFAQPALDMPELFTHNLLEATPINLPPELPYHRLDIVASSSFHGLLCLHNIFVEMNIYLWNPFIPSKLNPLPYVPPDSSLNAFPYIVGAEFDPRSNDFKVVKVFRVLHYSLSPTTYKVDVYSVRSGSWRQLHADLDNMFDNIHYHKRTTAYVNE</sequence>
<dbReference type="PANTHER" id="PTHR11246:SF3">
    <property type="entry name" value="CROOKED NECK-LIKE PROTEIN 1"/>
    <property type="match status" value="1"/>
</dbReference>
<evidence type="ECO:0000256" key="3">
    <source>
        <dbReference type="ARBA" id="ARBA00022664"/>
    </source>
</evidence>
<reference evidence="7" key="1">
    <citation type="submission" date="2018-02" db="EMBL/GenBank/DDBJ databases">
        <authorList>
            <person name="Cohen D.B."/>
            <person name="Kent A.D."/>
        </authorList>
    </citation>
    <scope>NUCLEOTIDE SEQUENCE</scope>
</reference>
<dbReference type="AlphaFoldDB" id="A0A2N9IMI2"/>
<keyword evidence="5" id="KW-0508">mRNA splicing</keyword>
<keyword evidence="4" id="KW-0677">Repeat</keyword>
<dbReference type="EMBL" id="OIVN01006122">
    <property type="protein sequence ID" value="SPD25555.1"/>
    <property type="molecule type" value="Genomic_DNA"/>
</dbReference>
<gene>
    <name evidence="7" type="ORF">FSB_LOCUS53437</name>
</gene>
<protein>
    <recommendedName>
        <fullName evidence="8">F-box associated domain-containing protein</fullName>
    </recommendedName>
</protein>
<evidence type="ECO:0000256" key="5">
    <source>
        <dbReference type="ARBA" id="ARBA00023187"/>
    </source>
</evidence>
<dbReference type="GO" id="GO:0000245">
    <property type="term" value="P:spliceosomal complex assembly"/>
    <property type="evidence" value="ECO:0007669"/>
    <property type="project" value="TreeGrafter"/>
</dbReference>
<comment type="similarity">
    <text evidence="2">Belongs to the crooked-neck family.</text>
</comment>
<evidence type="ECO:0000256" key="6">
    <source>
        <dbReference type="ARBA" id="ARBA00023242"/>
    </source>
</evidence>
<dbReference type="InterPro" id="IPR011990">
    <property type="entry name" value="TPR-like_helical_dom_sf"/>
</dbReference>
<dbReference type="GO" id="GO:0071014">
    <property type="term" value="C:post-mRNA release spliceosomal complex"/>
    <property type="evidence" value="ECO:0007669"/>
    <property type="project" value="TreeGrafter"/>
</dbReference>
<dbReference type="SUPFAM" id="SSF48452">
    <property type="entry name" value="TPR-like"/>
    <property type="match status" value="1"/>
</dbReference>
<dbReference type="InterPro" id="IPR045075">
    <property type="entry name" value="Syf1-like"/>
</dbReference>
<dbReference type="GO" id="GO:0071011">
    <property type="term" value="C:precatalytic spliceosome"/>
    <property type="evidence" value="ECO:0007669"/>
    <property type="project" value="TreeGrafter"/>
</dbReference>
<accession>A0A2N9IMI2</accession>
<evidence type="ECO:0000256" key="2">
    <source>
        <dbReference type="ARBA" id="ARBA00008644"/>
    </source>
</evidence>
<evidence type="ECO:0000313" key="7">
    <source>
        <dbReference type="EMBL" id="SPD25555.1"/>
    </source>
</evidence>
<evidence type="ECO:0000256" key="4">
    <source>
        <dbReference type="ARBA" id="ARBA00022737"/>
    </source>
</evidence>
<proteinExistence type="inferred from homology"/>